<feature type="non-terminal residue" evidence="3">
    <location>
        <position position="1"/>
    </location>
</feature>
<dbReference type="EMBL" id="VZTF01005583">
    <property type="protein sequence ID" value="NXB07086.1"/>
    <property type="molecule type" value="Genomic_DNA"/>
</dbReference>
<evidence type="ECO:0000256" key="2">
    <source>
        <dbReference type="SAM" id="MobiDB-lite"/>
    </source>
</evidence>
<dbReference type="PANTHER" id="PTHR22091:SF1">
    <property type="entry name" value="COILED-COIL DOMAIN-CONTAINING PROTEIN 77"/>
    <property type="match status" value="1"/>
</dbReference>
<feature type="compositionally biased region" description="Basic and acidic residues" evidence="2">
    <location>
        <begin position="185"/>
        <end position="198"/>
    </location>
</feature>
<keyword evidence="4" id="KW-1185">Reference proteome</keyword>
<proteinExistence type="predicted"/>
<dbReference type="GO" id="GO:0005813">
    <property type="term" value="C:centrosome"/>
    <property type="evidence" value="ECO:0007669"/>
    <property type="project" value="TreeGrafter"/>
</dbReference>
<feature type="coiled-coil region" evidence="1">
    <location>
        <begin position="44"/>
        <end position="102"/>
    </location>
</feature>
<dbReference type="Proteomes" id="UP000517678">
    <property type="component" value="Unassembled WGS sequence"/>
</dbReference>
<feature type="coiled-coil region" evidence="1">
    <location>
        <begin position="381"/>
        <end position="473"/>
    </location>
</feature>
<dbReference type="PANTHER" id="PTHR22091">
    <property type="entry name" value="COILED-COIL DOMAIN-CONTAINING PROTEIN 77"/>
    <property type="match status" value="1"/>
</dbReference>
<organism evidence="3 4">
    <name type="scientific">Cnemophilus loriae</name>
    <name type="common">Loria's bird-of-paradise</name>
    <dbReference type="NCBI Taxonomy" id="254448"/>
    <lineage>
        <taxon>Eukaryota</taxon>
        <taxon>Metazoa</taxon>
        <taxon>Chordata</taxon>
        <taxon>Craniata</taxon>
        <taxon>Vertebrata</taxon>
        <taxon>Euteleostomi</taxon>
        <taxon>Archelosauria</taxon>
        <taxon>Archosauria</taxon>
        <taxon>Dinosauria</taxon>
        <taxon>Saurischia</taxon>
        <taxon>Theropoda</taxon>
        <taxon>Coelurosauria</taxon>
        <taxon>Aves</taxon>
        <taxon>Neognathae</taxon>
        <taxon>Neoaves</taxon>
        <taxon>Telluraves</taxon>
        <taxon>Australaves</taxon>
        <taxon>Passeriformes</taxon>
        <taxon>Corvoidea</taxon>
        <taxon>Corvidae</taxon>
        <taxon>Cnemophilus</taxon>
    </lineage>
</organism>
<feature type="compositionally biased region" description="Polar residues" evidence="2">
    <location>
        <begin position="171"/>
        <end position="183"/>
    </location>
</feature>
<protein>
    <submittedName>
        <fullName evidence="3">CCD77 protein</fullName>
    </submittedName>
</protein>
<feature type="non-terminal residue" evidence="3">
    <location>
        <position position="477"/>
    </location>
</feature>
<accession>A0A7K8AWP3</accession>
<feature type="region of interest" description="Disordered" evidence="2">
    <location>
        <begin position="157"/>
        <end position="198"/>
    </location>
</feature>
<dbReference type="InterPro" id="IPR037696">
    <property type="entry name" value="CCDC77"/>
</dbReference>
<evidence type="ECO:0000256" key="1">
    <source>
        <dbReference type="SAM" id="Coils"/>
    </source>
</evidence>
<evidence type="ECO:0000313" key="4">
    <source>
        <dbReference type="Proteomes" id="UP000517678"/>
    </source>
</evidence>
<comment type="caution">
    <text evidence="3">The sequence shown here is derived from an EMBL/GenBank/DDBJ whole genome shotgun (WGS) entry which is preliminary data.</text>
</comment>
<sequence>LSRLPTPRASSRSAESRSPSQEDFSPLPSISERLAHLNPSHELLEYYRKKIADFDEEHEELVKRLEKYKQTYDEQHQLQWEVRHLEEEIAELQKALSDMQVYLFQEKEQVLRLYSENDRLKLRELEDRKKIQQLLAILGTEEGDVTYFHKEPPHKASSILLPAETQEQDDASSTGTEKSTSKPTAKAEKPESPERYRKDDETLLLQVKALQAQIEEQTRLAKEQVEALLEDRRIQMEEAEVRHRRDQDKIKTITEKLHKTQNLLYESTRDFLRLKFDARANEKAWMAERDSLLRKLGRDLDHLVFSTESGKKKQRELKKVLQANDGASKVHNREIKLLQDKLTQEKHLSHMYREQCVSLEGEVARIREERDAGKELFKERSEKMGKRLKLMTQRCEALEKRRSMEVEGFKNDIKQLQQKLKDVEKQIYKVALNLGPDQDLAILREVRQGNKLTRKIQGELKDLKAKIFSLEDELRHC</sequence>
<gene>
    <name evidence="3" type="primary">Ccdc77</name>
    <name evidence="3" type="ORF">CNELOR_R10642</name>
</gene>
<dbReference type="AlphaFoldDB" id="A0A7K8AWP3"/>
<keyword evidence="1" id="KW-0175">Coiled coil</keyword>
<feature type="compositionally biased region" description="Low complexity" evidence="2">
    <location>
        <begin position="7"/>
        <end position="19"/>
    </location>
</feature>
<name>A0A7K8AWP3_9CORV</name>
<evidence type="ECO:0000313" key="3">
    <source>
        <dbReference type="EMBL" id="NXB07086.1"/>
    </source>
</evidence>
<reference evidence="3 4" key="1">
    <citation type="submission" date="2019-09" db="EMBL/GenBank/DDBJ databases">
        <title>Bird 10,000 Genomes (B10K) Project - Family phase.</title>
        <authorList>
            <person name="Zhang G."/>
        </authorList>
    </citation>
    <scope>NUCLEOTIDE SEQUENCE [LARGE SCALE GENOMIC DNA]</scope>
    <source>
        <strain evidence="3">B10K-DU-029-38</strain>
        <tissue evidence="3">Muscle</tissue>
    </source>
</reference>
<feature type="region of interest" description="Disordered" evidence="2">
    <location>
        <begin position="1"/>
        <end position="29"/>
    </location>
</feature>
<feature type="coiled-coil region" evidence="1">
    <location>
        <begin position="207"/>
        <end position="256"/>
    </location>
</feature>